<evidence type="ECO:0000259" key="9">
    <source>
        <dbReference type="Pfam" id="PF03175"/>
    </source>
</evidence>
<dbReference type="Proteomes" id="UP001186944">
    <property type="component" value="Unassembled WGS sequence"/>
</dbReference>
<proteinExistence type="inferred from homology"/>
<dbReference type="GO" id="GO:0003677">
    <property type="term" value="F:DNA binding"/>
    <property type="evidence" value="ECO:0007669"/>
    <property type="project" value="UniProtKB-KW"/>
</dbReference>
<keyword evidence="3" id="KW-0808">Transferase</keyword>
<dbReference type="GO" id="GO:0000166">
    <property type="term" value="F:nucleotide binding"/>
    <property type="evidence" value="ECO:0007669"/>
    <property type="project" value="InterPro"/>
</dbReference>
<evidence type="ECO:0000256" key="4">
    <source>
        <dbReference type="ARBA" id="ARBA00022695"/>
    </source>
</evidence>
<keyword evidence="11" id="KW-1185">Reference proteome</keyword>
<gene>
    <name evidence="10" type="ORF">FSP39_000901</name>
</gene>
<dbReference type="GO" id="GO:0006260">
    <property type="term" value="P:DNA replication"/>
    <property type="evidence" value="ECO:0007669"/>
    <property type="project" value="UniProtKB-KW"/>
</dbReference>
<dbReference type="InterPro" id="IPR043502">
    <property type="entry name" value="DNA/RNA_pol_sf"/>
</dbReference>
<comment type="similarity">
    <text evidence="1">Belongs to the DNA polymerase type-B family.</text>
</comment>
<dbReference type="InterPro" id="IPR004868">
    <property type="entry name" value="DNA-dir_DNA_pol_B_mt/vir"/>
</dbReference>
<dbReference type="EC" id="2.7.7.7" evidence="2"/>
<dbReference type="PANTHER" id="PTHR33568">
    <property type="entry name" value="DNA POLYMERASE"/>
    <property type="match status" value="1"/>
</dbReference>
<keyword evidence="7" id="KW-0238">DNA-binding</keyword>
<evidence type="ECO:0000256" key="2">
    <source>
        <dbReference type="ARBA" id="ARBA00012417"/>
    </source>
</evidence>
<evidence type="ECO:0000256" key="8">
    <source>
        <dbReference type="ARBA" id="ARBA00049244"/>
    </source>
</evidence>
<dbReference type="SUPFAM" id="SSF56672">
    <property type="entry name" value="DNA/RNA polymerases"/>
    <property type="match status" value="1"/>
</dbReference>
<comment type="caution">
    <text evidence="10">The sequence shown here is derived from an EMBL/GenBank/DDBJ whole genome shotgun (WGS) entry which is preliminary data.</text>
</comment>
<evidence type="ECO:0000256" key="1">
    <source>
        <dbReference type="ARBA" id="ARBA00005755"/>
    </source>
</evidence>
<evidence type="ECO:0000313" key="11">
    <source>
        <dbReference type="Proteomes" id="UP001186944"/>
    </source>
</evidence>
<dbReference type="GO" id="GO:0003887">
    <property type="term" value="F:DNA-directed DNA polymerase activity"/>
    <property type="evidence" value="ECO:0007669"/>
    <property type="project" value="UniProtKB-KW"/>
</dbReference>
<dbReference type="InterPro" id="IPR012337">
    <property type="entry name" value="RNaseH-like_sf"/>
</dbReference>
<dbReference type="InterPro" id="IPR023211">
    <property type="entry name" value="DNA_pol_palm_dom_sf"/>
</dbReference>
<dbReference type="Gene3D" id="1.10.287.690">
    <property type="entry name" value="Helix hairpin bin"/>
    <property type="match status" value="1"/>
</dbReference>
<sequence length="1449" mass="168807">MEDYSQVFTALVNSYEDPIELQNFAFRFGLTNDPQVKARLGFLLDRSGTSLASKIVDLQNIPVTSPSKKRLKQINYDVPSTSRQSGGANTGSTDSQKAYFIDQTQQRTFKKTLATDTSYKVKFNDQWRGEKLKDITDNLHDMFEDVLSQARGHDADLGRVVIQHPNLSTPIVVPLQPRENLDADTVMDEISKVLNSDEELDIDENMVVTVGSIELPKGGAKKPITRLFGPENSLKKKTSVFYVENDNNLCMAISIGLCFLKTCTHVDVETWNDLTESDECCRFDSILKHRTVSRQYYRHILDKSRRKLRADMAMDLCRRAGLSSTRYLGMNDIPKFEELLGVNIYVISSKLGDKFIRILDNDDRPNLYLYHIQTETEQHWHGIANIQGFFKGKYFCENCKQPFNRRKKHSCETSCTVCLNQNCKVSNSQMSCRSCRRLCRSMACFKRHKSKTIRGKKSYPSQCERHYQCTKCKKIMNYEDRSPHLHVCGEWKCPMCQRYHVGEHFCYQRSQPLPDPEKSHKKFIFYDFETRQDERMQCSEGYTPAKTRCRKCVGCSSPCENCKQCRKCGENTCGLYQHCVNFAVLQTACGLCEEEEVTSSSKCNNCGQRCFTCGVRDKSGEFERWPCPETCGHRQTIFKGDETITNFCHYITQEHNSNYILLAHNAKSFDLYPVLETLIDRHAMKPDRIIYNGSKIMYMHIGNKLNLTFLDSLNFLPEQLSKLPELFESDELCKGFFPHKFNTLNNQNYIGKYPPPEDYSYDTMSSQKRKEFLEWYKDKEKETFIFQEEMLKYCRSDVDILRRACLKFRKLMKSVTQGIDPFDYVTIASVCMGIFKTLFLHEENEREITNKQKDFSSWYTVRCENDKEHAFIDNKWISIDELTLDENIKIGEKRFKKSAIAVVPSNGYVTKCNFSKCSIQWLEWKMEEERRKGSSVEIQHALNKGEFKIPGTNYRCDGFDERTNTIYEFYGCAVHGCPKCYPNDRSSLTYPSTKQSLCELYTVTMKREKELRSLGYNLVTKWEHEFKNEMIQNTDMREFVNQLDVQDRLDPRNNISNYFGIAKIKVLAPRGLYHPVLPLRSNGKLKFPLCKICADNENQAECNYNDEQRSMIGTWCTPEIQTAVRKGYKVLKIYEVYNFEESTQYNPETGDGGLFTQYVNMFLKIKQEASGFPNECTTEEEKWMYIKQYKLKEGINLDYDKIKVNKGLRNLAKLCLNSFWGKFGQRLRFKQSQFIHESEVEILFKMLTDPRKEVNDFHIVAKDMIQLEWRDDPVFLPFDTKTNIFLASFTTMWARLRLYSVLDLLDRDVLYFDTDSVIFRCCGNEKLQKLPIGNYLGELTNEVNSQDHIVTFCSGGPKNYAYKTFLGKEECKVRGFTLNWTNSKLINFGNVQSMINGSGLQEITVTNPCKISRDDRKRKLYNRVEHKIYKTVYTKRRVLPNLDTEPFGF</sequence>
<dbReference type="Gene3D" id="3.90.1600.10">
    <property type="entry name" value="Palm domain of DNA polymerase"/>
    <property type="match status" value="1"/>
</dbReference>
<keyword evidence="5" id="KW-0235">DNA replication</keyword>
<evidence type="ECO:0000256" key="5">
    <source>
        <dbReference type="ARBA" id="ARBA00022705"/>
    </source>
</evidence>
<feature type="domain" description="DNA-directed DNA polymerase family B mitochondria/virus" evidence="9">
    <location>
        <begin position="655"/>
        <end position="848"/>
    </location>
</feature>
<evidence type="ECO:0000256" key="6">
    <source>
        <dbReference type="ARBA" id="ARBA00022932"/>
    </source>
</evidence>
<dbReference type="SUPFAM" id="SSF53098">
    <property type="entry name" value="Ribonuclease H-like"/>
    <property type="match status" value="1"/>
</dbReference>
<comment type="catalytic activity">
    <reaction evidence="8">
        <text>DNA(n) + a 2'-deoxyribonucleoside 5'-triphosphate = DNA(n+1) + diphosphate</text>
        <dbReference type="Rhea" id="RHEA:22508"/>
        <dbReference type="Rhea" id="RHEA-COMP:17339"/>
        <dbReference type="Rhea" id="RHEA-COMP:17340"/>
        <dbReference type="ChEBI" id="CHEBI:33019"/>
        <dbReference type="ChEBI" id="CHEBI:61560"/>
        <dbReference type="ChEBI" id="CHEBI:173112"/>
        <dbReference type="EC" id="2.7.7.7"/>
    </reaction>
</comment>
<organism evidence="10 11">
    <name type="scientific">Pinctada imbricata</name>
    <name type="common">Atlantic pearl-oyster</name>
    <name type="synonym">Pinctada martensii</name>
    <dbReference type="NCBI Taxonomy" id="66713"/>
    <lineage>
        <taxon>Eukaryota</taxon>
        <taxon>Metazoa</taxon>
        <taxon>Spiralia</taxon>
        <taxon>Lophotrochozoa</taxon>
        <taxon>Mollusca</taxon>
        <taxon>Bivalvia</taxon>
        <taxon>Autobranchia</taxon>
        <taxon>Pteriomorphia</taxon>
        <taxon>Pterioida</taxon>
        <taxon>Pterioidea</taxon>
        <taxon>Pteriidae</taxon>
        <taxon>Pinctada</taxon>
    </lineage>
</organism>
<reference evidence="10" key="1">
    <citation type="submission" date="2019-08" db="EMBL/GenBank/DDBJ databases">
        <title>The improved chromosome-level genome for the pearl oyster Pinctada fucata martensii using PacBio sequencing and Hi-C.</title>
        <authorList>
            <person name="Zheng Z."/>
        </authorList>
    </citation>
    <scope>NUCLEOTIDE SEQUENCE</scope>
    <source>
        <strain evidence="10">ZZ-2019</strain>
        <tissue evidence="10">Adductor muscle</tissue>
    </source>
</reference>
<evidence type="ECO:0000313" key="10">
    <source>
        <dbReference type="EMBL" id="KAK3105576.1"/>
    </source>
</evidence>
<evidence type="ECO:0000256" key="7">
    <source>
        <dbReference type="ARBA" id="ARBA00023125"/>
    </source>
</evidence>
<dbReference type="Gene3D" id="3.40.960.10">
    <property type="entry name" value="VSR Endonuclease"/>
    <property type="match status" value="1"/>
</dbReference>
<keyword evidence="6" id="KW-0239">DNA-directed DNA polymerase</keyword>
<name>A0AA89C1Z1_PINIB</name>
<accession>A0AA89C1Z1</accession>
<evidence type="ECO:0000256" key="3">
    <source>
        <dbReference type="ARBA" id="ARBA00022679"/>
    </source>
</evidence>
<dbReference type="EMBL" id="VSWD01000003">
    <property type="protein sequence ID" value="KAK3105576.1"/>
    <property type="molecule type" value="Genomic_DNA"/>
</dbReference>
<dbReference type="Gene3D" id="3.30.420.10">
    <property type="entry name" value="Ribonuclease H-like superfamily/Ribonuclease H"/>
    <property type="match status" value="1"/>
</dbReference>
<dbReference type="InterPro" id="IPR036397">
    <property type="entry name" value="RNaseH_sf"/>
</dbReference>
<dbReference type="PANTHER" id="PTHR33568:SF3">
    <property type="entry name" value="DNA-DIRECTED DNA POLYMERASE"/>
    <property type="match status" value="1"/>
</dbReference>
<dbReference type="Pfam" id="PF03175">
    <property type="entry name" value="DNA_pol_B_2"/>
    <property type="match status" value="1"/>
</dbReference>
<keyword evidence="4" id="KW-0548">Nucleotidyltransferase</keyword>
<protein>
    <recommendedName>
        <fullName evidence="2">DNA-directed DNA polymerase</fullName>
        <ecNumber evidence="2">2.7.7.7</ecNumber>
    </recommendedName>
</protein>